<gene>
    <name evidence="1" type="ORF">LMH87_000547</name>
</gene>
<protein>
    <submittedName>
        <fullName evidence="1">Uncharacterized protein</fullName>
    </submittedName>
</protein>
<dbReference type="KEGG" id="amus:LMH87_000547"/>
<dbReference type="GeneID" id="80887706"/>
<evidence type="ECO:0000313" key="2">
    <source>
        <dbReference type="Proteomes" id="UP001144673"/>
    </source>
</evidence>
<sequence>MRIIHKLYYALQALAPLGKLRPACKQRYPLPYCGAILHVNPSAELYVQDSQSSCSILSFVTVKCNPDRLQLYKNILSKPQTAFCWP</sequence>
<dbReference type="AlphaFoldDB" id="A0A9W8QER9"/>
<comment type="caution">
    <text evidence="1">The sequence shown here is derived from an EMBL/GenBank/DDBJ whole genome shotgun (WGS) entry which is preliminary data.</text>
</comment>
<accession>A0A9W8QER9</accession>
<reference evidence="1" key="1">
    <citation type="journal article" date="2023" name="Access Microbiol">
        <title>De-novo genome assembly for Akanthomyces muscarius, a biocontrol agent of insect agricultural pests.</title>
        <authorList>
            <person name="Erdos Z."/>
            <person name="Studholme D.J."/>
            <person name="Raymond B."/>
            <person name="Sharma M."/>
        </authorList>
    </citation>
    <scope>NUCLEOTIDE SEQUENCE</scope>
    <source>
        <strain evidence="1">Ve6</strain>
    </source>
</reference>
<organism evidence="1 2">
    <name type="scientific">Akanthomyces muscarius</name>
    <name type="common">Entomopathogenic fungus</name>
    <name type="synonym">Lecanicillium muscarium</name>
    <dbReference type="NCBI Taxonomy" id="2231603"/>
    <lineage>
        <taxon>Eukaryota</taxon>
        <taxon>Fungi</taxon>
        <taxon>Dikarya</taxon>
        <taxon>Ascomycota</taxon>
        <taxon>Pezizomycotina</taxon>
        <taxon>Sordariomycetes</taxon>
        <taxon>Hypocreomycetidae</taxon>
        <taxon>Hypocreales</taxon>
        <taxon>Cordycipitaceae</taxon>
        <taxon>Akanthomyces</taxon>
    </lineage>
</organism>
<evidence type="ECO:0000313" key="1">
    <source>
        <dbReference type="EMBL" id="KAJ4155292.1"/>
    </source>
</evidence>
<proteinExistence type="predicted"/>
<dbReference type="RefSeq" id="XP_056055416.1">
    <property type="nucleotide sequence ID" value="XM_056198470.1"/>
</dbReference>
<dbReference type="EMBL" id="JAJHUN010000007">
    <property type="protein sequence ID" value="KAJ4155292.1"/>
    <property type="molecule type" value="Genomic_DNA"/>
</dbReference>
<keyword evidence="2" id="KW-1185">Reference proteome</keyword>
<dbReference type="Proteomes" id="UP001144673">
    <property type="component" value="Chromosome 6"/>
</dbReference>
<name>A0A9W8QER9_AKAMU</name>